<protein>
    <recommendedName>
        <fullName evidence="2">Ubiquitin-like protein ATG12</fullName>
    </recommendedName>
    <alternativeName>
        <fullName evidence="6">Autophagy-related protein 12</fullName>
    </alternativeName>
</protein>
<evidence type="ECO:0000256" key="1">
    <source>
        <dbReference type="ARBA" id="ARBA00007778"/>
    </source>
</evidence>
<gene>
    <name evidence="8" type="primary">ATG12</name>
    <name evidence="8" type="ORF">IMSHALPRED_009786</name>
</gene>
<dbReference type="Proteomes" id="UP000664534">
    <property type="component" value="Unassembled WGS sequence"/>
</dbReference>
<feature type="non-terminal residue" evidence="8">
    <location>
        <position position="107"/>
    </location>
</feature>
<dbReference type="Pfam" id="PF04110">
    <property type="entry name" value="APG12"/>
    <property type="match status" value="1"/>
</dbReference>
<evidence type="ECO:0000256" key="2">
    <source>
        <dbReference type="ARBA" id="ARBA00015875"/>
    </source>
</evidence>
<dbReference type="Gene3D" id="3.10.20.90">
    <property type="entry name" value="Phosphatidylinositol 3-kinase Catalytic Subunit, Chain A, domain 1"/>
    <property type="match status" value="1"/>
</dbReference>
<keyword evidence="5" id="KW-0072">Autophagy</keyword>
<proteinExistence type="inferred from homology"/>
<dbReference type="AlphaFoldDB" id="A0A8H3G4G1"/>
<dbReference type="OrthoDB" id="10003551at2759"/>
<dbReference type="SUPFAM" id="SSF54236">
    <property type="entry name" value="Ubiquitin-like"/>
    <property type="match status" value="1"/>
</dbReference>
<sequence length="107" mass="10893">MSNPPSPSISPPIPDDPNPSPLPLPLSASLILTSLPQDATTALARASDDDVPPKVTIRFQPVGSAPPLRQKVVKVTSTNRFETVVAFLSKKLKGVEGVDAGGGGGGG</sequence>
<organism evidence="8 9">
    <name type="scientific">Imshaugia aleurites</name>
    <dbReference type="NCBI Taxonomy" id="172621"/>
    <lineage>
        <taxon>Eukaryota</taxon>
        <taxon>Fungi</taxon>
        <taxon>Dikarya</taxon>
        <taxon>Ascomycota</taxon>
        <taxon>Pezizomycotina</taxon>
        <taxon>Lecanoromycetes</taxon>
        <taxon>OSLEUM clade</taxon>
        <taxon>Lecanoromycetidae</taxon>
        <taxon>Lecanorales</taxon>
        <taxon>Lecanorineae</taxon>
        <taxon>Parmeliaceae</taxon>
        <taxon>Imshaugia</taxon>
    </lineage>
</organism>
<dbReference type="GO" id="GO:0000045">
    <property type="term" value="P:autophagosome assembly"/>
    <property type="evidence" value="ECO:0007669"/>
    <property type="project" value="InterPro"/>
</dbReference>
<keyword evidence="3" id="KW-1017">Isopeptide bond</keyword>
<evidence type="ECO:0000256" key="4">
    <source>
        <dbReference type="ARBA" id="ARBA00022786"/>
    </source>
</evidence>
<accession>A0A8H3G4G1</accession>
<feature type="compositionally biased region" description="Pro residues" evidence="7">
    <location>
        <begin position="1"/>
        <end position="24"/>
    </location>
</feature>
<dbReference type="InterPro" id="IPR029071">
    <property type="entry name" value="Ubiquitin-like_domsf"/>
</dbReference>
<comment type="caution">
    <text evidence="8">The sequence shown here is derived from an EMBL/GenBank/DDBJ whole genome shotgun (WGS) entry which is preliminary data.</text>
</comment>
<evidence type="ECO:0000256" key="7">
    <source>
        <dbReference type="SAM" id="MobiDB-lite"/>
    </source>
</evidence>
<evidence type="ECO:0000313" key="8">
    <source>
        <dbReference type="EMBL" id="CAF9934619.1"/>
    </source>
</evidence>
<dbReference type="GO" id="GO:0005737">
    <property type="term" value="C:cytoplasm"/>
    <property type="evidence" value="ECO:0007669"/>
    <property type="project" value="InterPro"/>
</dbReference>
<evidence type="ECO:0000256" key="3">
    <source>
        <dbReference type="ARBA" id="ARBA00022499"/>
    </source>
</evidence>
<name>A0A8H3G4G1_9LECA</name>
<keyword evidence="9" id="KW-1185">Reference proteome</keyword>
<feature type="region of interest" description="Disordered" evidence="7">
    <location>
        <begin position="1"/>
        <end position="25"/>
    </location>
</feature>
<evidence type="ECO:0000256" key="6">
    <source>
        <dbReference type="ARBA" id="ARBA00029824"/>
    </source>
</evidence>
<evidence type="ECO:0000313" key="9">
    <source>
        <dbReference type="Proteomes" id="UP000664534"/>
    </source>
</evidence>
<comment type="similarity">
    <text evidence="1">Belongs to the ATG12 family.</text>
</comment>
<reference evidence="8" key="1">
    <citation type="submission" date="2021-03" db="EMBL/GenBank/DDBJ databases">
        <authorList>
            <person name="Tagirdzhanova G."/>
        </authorList>
    </citation>
    <scope>NUCLEOTIDE SEQUENCE</scope>
</reference>
<dbReference type="EMBL" id="CAJPDT010000077">
    <property type="protein sequence ID" value="CAF9934619.1"/>
    <property type="molecule type" value="Genomic_DNA"/>
</dbReference>
<evidence type="ECO:0000256" key="5">
    <source>
        <dbReference type="ARBA" id="ARBA00023006"/>
    </source>
</evidence>
<dbReference type="InterPro" id="IPR007242">
    <property type="entry name" value="Atg12"/>
</dbReference>
<keyword evidence="4" id="KW-0833">Ubl conjugation pathway</keyword>